<feature type="signal peptide" evidence="2">
    <location>
        <begin position="1"/>
        <end position="19"/>
    </location>
</feature>
<dbReference type="AlphaFoldDB" id="A0AA41QQW7"/>
<evidence type="ECO:0000256" key="2">
    <source>
        <dbReference type="SAM" id="SignalP"/>
    </source>
</evidence>
<comment type="caution">
    <text evidence="3">The sequence shown here is derived from an EMBL/GenBank/DDBJ whole genome shotgun (WGS) entry which is preliminary data.</text>
</comment>
<reference evidence="3" key="1">
    <citation type="submission" date="2022-03" db="EMBL/GenBank/DDBJ databases">
        <title>The complete genome sequence of a Methyloterrigena soli.</title>
        <authorList>
            <person name="Zi Z."/>
        </authorList>
    </citation>
    <scope>NUCLEOTIDE SEQUENCE</scope>
    <source>
        <strain evidence="3">M48</strain>
    </source>
</reference>
<dbReference type="Proteomes" id="UP001156140">
    <property type="component" value="Unassembled WGS sequence"/>
</dbReference>
<dbReference type="PIRSF" id="PIRSF016919">
    <property type="entry name" value="HupE_UreJ"/>
    <property type="match status" value="1"/>
</dbReference>
<evidence type="ECO:0000313" key="3">
    <source>
        <dbReference type="EMBL" id="MCI0129367.1"/>
    </source>
</evidence>
<feature type="chain" id="PRO_5041428279" evidence="2">
    <location>
        <begin position="20"/>
        <end position="195"/>
    </location>
</feature>
<dbReference type="InterPro" id="IPR007038">
    <property type="entry name" value="HupE_UreJ"/>
</dbReference>
<feature type="transmembrane region" description="Helical" evidence="1">
    <location>
        <begin position="62"/>
        <end position="81"/>
    </location>
</feature>
<dbReference type="EMBL" id="JALAZD010000005">
    <property type="protein sequence ID" value="MCI0129367.1"/>
    <property type="molecule type" value="Genomic_DNA"/>
</dbReference>
<keyword evidence="1" id="KW-0472">Membrane</keyword>
<sequence>MRALLVFLVAVLTPSVALAHTGHGDASGLVHGFMHPIGGLDHILAMVAVGVFAFVLGGRALWLVPLAFVGMMVVGFGLGATGVELPLVELGIALSSIVIGGAAALGRPMPVAGAMALVGAFAVFHGHAHGAEMPASASGIDYALGFVAATALLHAAGIGAAMGGARLAGRFGKGLAQVAGAAFAAGGLGVLAGWI</sequence>
<keyword evidence="4" id="KW-1185">Reference proteome</keyword>
<dbReference type="Pfam" id="PF04955">
    <property type="entry name" value="HupE_UreJ"/>
    <property type="match status" value="1"/>
</dbReference>
<protein>
    <submittedName>
        <fullName evidence="3">HupE/UreJ family protein</fullName>
    </submittedName>
</protein>
<feature type="transmembrane region" description="Helical" evidence="1">
    <location>
        <begin position="142"/>
        <end position="162"/>
    </location>
</feature>
<accession>A0AA41QQW7</accession>
<organism evidence="3 4">
    <name type="scientific">Paradevosia shaoguanensis</name>
    <dbReference type="NCBI Taxonomy" id="1335043"/>
    <lineage>
        <taxon>Bacteria</taxon>
        <taxon>Pseudomonadati</taxon>
        <taxon>Pseudomonadota</taxon>
        <taxon>Alphaproteobacteria</taxon>
        <taxon>Hyphomicrobiales</taxon>
        <taxon>Devosiaceae</taxon>
        <taxon>Paradevosia</taxon>
    </lineage>
</organism>
<dbReference type="RefSeq" id="WP_281737272.1">
    <property type="nucleotide sequence ID" value="NZ_JAKETQ010000005.1"/>
</dbReference>
<feature type="transmembrane region" description="Helical" evidence="1">
    <location>
        <begin position="174"/>
        <end position="194"/>
    </location>
</feature>
<feature type="transmembrane region" description="Helical" evidence="1">
    <location>
        <begin position="35"/>
        <end position="55"/>
    </location>
</feature>
<feature type="transmembrane region" description="Helical" evidence="1">
    <location>
        <begin position="87"/>
        <end position="105"/>
    </location>
</feature>
<name>A0AA41QQW7_9HYPH</name>
<keyword evidence="1" id="KW-0812">Transmembrane</keyword>
<keyword evidence="1" id="KW-1133">Transmembrane helix</keyword>
<keyword evidence="2" id="KW-0732">Signal</keyword>
<gene>
    <name evidence="3" type="ORF">ML536_21235</name>
</gene>
<proteinExistence type="predicted"/>
<feature type="transmembrane region" description="Helical" evidence="1">
    <location>
        <begin position="112"/>
        <end position="130"/>
    </location>
</feature>
<evidence type="ECO:0000256" key="1">
    <source>
        <dbReference type="SAM" id="Phobius"/>
    </source>
</evidence>
<evidence type="ECO:0000313" key="4">
    <source>
        <dbReference type="Proteomes" id="UP001156140"/>
    </source>
</evidence>